<dbReference type="Proteomes" id="UP000076962">
    <property type="component" value="Unassembled WGS sequence"/>
</dbReference>
<reference evidence="1 2" key="1">
    <citation type="submission" date="2016-05" db="EMBL/GenBank/DDBJ databases">
        <title>Single-cell genome of chain-forming Candidatus Thiomargarita nelsonii and comparison to other large sulfur-oxidizing bacteria.</title>
        <authorList>
            <person name="Winkel M."/>
            <person name="Salman V."/>
            <person name="Woyke T."/>
            <person name="Schulz-Vogt H."/>
            <person name="Richter M."/>
            <person name="Flood B."/>
            <person name="Bailey J."/>
            <person name="Amann R."/>
            <person name="Mussmann M."/>
        </authorList>
    </citation>
    <scope>NUCLEOTIDE SEQUENCE [LARGE SCALE GENOMIC DNA]</scope>
    <source>
        <strain evidence="1 2">THI036</strain>
    </source>
</reference>
<dbReference type="InterPro" id="IPR005368">
    <property type="entry name" value="UPF0175"/>
</dbReference>
<evidence type="ECO:0000313" key="1">
    <source>
        <dbReference type="EMBL" id="OAD19140.1"/>
    </source>
</evidence>
<evidence type="ECO:0000313" key="2">
    <source>
        <dbReference type="Proteomes" id="UP000076962"/>
    </source>
</evidence>
<dbReference type="EMBL" id="LUTY01002927">
    <property type="protein sequence ID" value="OAD19140.1"/>
    <property type="molecule type" value="Genomic_DNA"/>
</dbReference>
<sequence>MQAIEFSYESHDGMIKIPEHYKDWIKKPIKVILFAQDMPNNEKVLLAAVAKWYELGLISQGKGAELMGLSREEFMLALSRLQVSPYTAEDLEEELQNAS</sequence>
<organism evidence="1 2">
    <name type="scientific">Candidatus Thiomargarita nelsonii</name>
    <dbReference type="NCBI Taxonomy" id="1003181"/>
    <lineage>
        <taxon>Bacteria</taxon>
        <taxon>Pseudomonadati</taxon>
        <taxon>Pseudomonadota</taxon>
        <taxon>Gammaproteobacteria</taxon>
        <taxon>Thiotrichales</taxon>
        <taxon>Thiotrichaceae</taxon>
        <taxon>Thiomargarita</taxon>
    </lineage>
</organism>
<gene>
    <name evidence="1" type="ORF">THIOM_005239</name>
</gene>
<keyword evidence="2" id="KW-1185">Reference proteome</keyword>
<accession>A0A176RTS4</accession>
<proteinExistence type="predicted"/>
<protein>
    <submittedName>
        <fullName evidence="1">Protein belonging to Uncharacterized protein family UPF0175</fullName>
    </submittedName>
</protein>
<name>A0A176RTS4_9GAMM</name>
<dbReference type="AlphaFoldDB" id="A0A176RTS4"/>
<dbReference type="Pfam" id="PF03683">
    <property type="entry name" value="UPF0175"/>
    <property type="match status" value="1"/>
</dbReference>
<comment type="caution">
    <text evidence="1">The sequence shown here is derived from an EMBL/GenBank/DDBJ whole genome shotgun (WGS) entry which is preliminary data.</text>
</comment>